<organism evidence="4 5">
    <name type="scientific">Formimonas warabiya</name>
    <dbReference type="NCBI Taxonomy" id="1761012"/>
    <lineage>
        <taxon>Bacteria</taxon>
        <taxon>Bacillati</taxon>
        <taxon>Bacillota</taxon>
        <taxon>Clostridia</taxon>
        <taxon>Eubacteriales</taxon>
        <taxon>Peptococcaceae</taxon>
        <taxon>Candidatus Formimonas</taxon>
    </lineage>
</organism>
<dbReference type="Pfam" id="PF24879">
    <property type="entry name" value="DUF7737"/>
    <property type="match status" value="1"/>
</dbReference>
<evidence type="ECO:0000313" key="4">
    <source>
        <dbReference type="EMBL" id="ATW25426.1"/>
    </source>
</evidence>
<evidence type="ECO:0000313" key="5">
    <source>
        <dbReference type="Proteomes" id="UP000323521"/>
    </source>
</evidence>
<keyword evidence="5" id="KW-1185">Reference proteome</keyword>
<evidence type="ECO:0000259" key="1">
    <source>
        <dbReference type="Pfam" id="PF13569"/>
    </source>
</evidence>
<dbReference type="Pfam" id="PF13569">
    <property type="entry name" value="DUF4132"/>
    <property type="match status" value="1"/>
</dbReference>
<dbReference type="OrthoDB" id="9763697at2"/>
<proteinExistence type="predicted"/>
<dbReference type="Pfam" id="PF18991">
    <property type="entry name" value="DUF5724"/>
    <property type="match status" value="1"/>
</dbReference>
<dbReference type="Proteomes" id="UP000323521">
    <property type="component" value="Chromosome"/>
</dbReference>
<feature type="domain" description="DUF5724" evidence="2">
    <location>
        <begin position="42"/>
        <end position="1242"/>
    </location>
</feature>
<feature type="domain" description="DUF7737" evidence="3">
    <location>
        <begin position="1545"/>
        <end position="1646"/>
    </location>
</feature>
<dbReference type="InterPro" id="IPR016024">
    <property type="entry name" value="ARM-type_fold"/>
</dbReference>
<name>A0A3G1KSL7_FORW1</name>
<evidence type="ECO:0000259" key="2">
    <source>
        <dbReference type="Pfam" id="PF18991"/>
    </source>
</evidence>
<evidence type="ECO:0008006" key="6">
    <source>
        <dbReference type="Google" id="ProtNLM"/>
    </source>
</evidence>
<reference evidence="4 5" key="1">
    <citation type="submission" date="2016-10" db="EMBL/GenBank/DDBJ databases">
        <title>Complete Genome Sequence of Peptococcaceae strain DCMF.</title>
        <authorList>
            <person name="Edwards R.J."/>
            <person name="Holland S.I."/>
            <person name="Deshpande N.P."/>
            <person name="Wong Y.K."/>
            <person name="Ertan H."/>
            <person name="Manefield M."/>
            <person name="Russell T.L."/>
            <person name="Lee M.J."/>
        </authorList>
    </citation>
    <scope>NUCLEOTIDE SEQUENCE [LARGE SCALE GENOMIC DNA]</scope>
    <source>
        <strain evidence="4 5">DCMF</strain>
    </source>
</reference>
<dbReference type="InterPro" id="IPR043782">
    <property type="entry name" value="DUF5724"/>
</dbReference>
<feature type="domain" description="DUF4132" evidence="1">
    <location>
        <begin position="1282"/>
        <end position="1455"/>
    </location>
</feature>
<dbReference type="EMBL" id="CP017634">
    <property type="protein sequence ID" value="ATW25426.1"/>
    <property type="molecule type" value="Genomic_DNA"/>
</dbReference>
<sequence>MYYHSNNEAKQKYLSKIALKPVLALGRNRDILNAALSFFRNDSYDYVNFIRKQNELYYALWTEDKQKMADIFSGSEYKVLVTLLGKEWAERFKKIWDKSSDYTYASGMERRSFRAKSYDVLYLSSAVSKLDAMIDLAANSFSYERYFTEKENAFAHNPVIPDLFALEIDEGNEAVMHRIHDIVYGDNNTGLITREIIKGLLMSHSNEAHKWVGDLLLAARLQEGLRQTIVECMDEGSRDGFLYILRVILDHDLIRFSSVVRALDVWTGLAISAQKPAVIKKCLDTGYKCLTESGYEDECLKSSDAMLIFMGLWSVAFDDVMMTESKIKTLLSAPEKYKRMTALSFLSQTQFPWYQHQLALPLLDDPEDEVKCWALRNLFSDVNYISLRPEFGDVLAKYKRTESRCSSEELFYKLKNMLDQMPRKEIVFKESVFPWWQISVTCNDIIVKMLLAITGNAPDNMVDLMLDYRDKMSADTRREFVNRLLMKPQTNKQKTAIIELLGDKSSYVRAVAWEMVKKLRLSPDDYKIIEDILKYKAGDLRKNAISVLLCQPPEAVLRSVERLADDKNENKHLAALDMISAMENNPRFEHILPECRQMVAALSDTSQKTRVLAEKIANTEGPVFTLKNGLGLYNPKQAVSLPEVPLPKSFSPKDIFTSNINEIKMILMSFSNLIDQYKAYEYEAEDWNGAYRKVVLGGEYNIRTITSRFHREQAPTLDDYPLPEVWREAAKEYHLTAKKLLEILFYYSFKGASPFSEKQGWYDTLISGLFPVKHKEFKNILKDLPYAAHMHSIFEALLNECPKSEVFSLCRDMSCYIYHKIPSNRFAEDYEKRDQRVVYYSGGCFTCFVDADEISFWHRKMRTYLYHDESFKEFFLIGYAFYKAAEFKSHGCLQLADFERAFGMGMVDENELYAELCGRPKSAQNLRSLTDAELYDHKYVSSCEKLNEVCRKAVDRIVTIELKRGDMTTEVSDLASRIYKCYGTRFFVDILVGAEKDTYVRGYNFVGNDSTKRQIFSHLLKSCYPADGEDENTLGDFLQRLQVTEKQLIDAAMYSPQWIDIVEEYLNWPGLKSACWYFHAHVNETFSHEKETIVARFSPVSPQDFKNGAFDINWFNEAYSMLGEKRFKVVYDSAKYIAGGGLHKRAQLFADAVLGKIDLDQAEKMIREKRHKDYVLCYGLIPLNSDKNDLLHRYEFLHIFLKESKQFGAQRRESEGKAGSISLENLARNAGFSDVTRFTWYMETEKIRSIEPYLIPVLVGDTEIHIAIDKLGRASLVASKEGKALKDIPAKLKEHEYVKEIKGAQKSLENQYARARMALEKAMELEDRFTADELKNLSQNPVINPLIQNLIFKSDNRLGYYRDNGLAGIQNRKFDLLPEDKCQLAHPVHLYESGEWAAFQKDIYDRKIIQPFKQVFREFYRPNADELEARTVSRRYDGHQIQPNKAAVLLKGRGWTASYEQGLQKVYYKENIIAEIYAMADWFSPADVEAPTIEGVDFLDRKTGTPVPFTNVSKIIFSEIMRDIDLVVSVAHVGGVDPEASLSTMEMRTAIIAEMLRLLKITNVEMKGSHAFINGTLGQYTVHLGSGVAHKMAGGDLNILPIHAQHRGRIFLPFVDDDPKTAEILSKIILLSEDNKIKDPTVLVQIVD</sequence>
<evidence type="ECO:0000259" key="3">
    <source>
        <dbReference type="Pfam" id="PF24879"/>
    </source>
</evidence>
<dbReference type="RefSeq" id="WP_148134682.1">
    <property type="nucleotide sequence ID" value="NZ_CP017634.1"/>
</dbReference>
<dbReference type="SUPFAM" id="SSF48371">
    <property type="entry name" value="ARM repeat"/>
    <property type="match status" value="1"/>
</dbReference>
<protein>
    <recommendedName>
        <fullName evidence="6">DUF4132 domain-containing protein</fullName>
    </recommendedName>
</protein>
<dbReference type="KEGG" id="fwa:DCMF_12155"/>
<accession>A0A3G1KSL7</accession>
<gene>
    <name evidence="4" type="ORF">DCMF_12155</name>
</gene>
<dbReference type="InterPro" id="IPR025406">
    <property type="entry name" value="DUF4132"/>
</dbReference>
<dbReference type="InterPro" id="IPR056639">
    <property type="entry name" value="DUF7737"/>
</dbReference>